<dbReference type="SUPFAM" id="SSF69304">
    <property type="entry name" value="Tricorn protease N-terminal domain"/>
    <property type="match status" value="1"/>
</dbReference>
<dbReference type="InterPro" id="IPR011659">
    <property type="entry name" value="WD40"/>
</dbReference>
<dbReference type="Pfam" id="PF07676">
    <property type="entry name" value="PD40"/>
    <property type="match status" value="2"/>
</dbReference>
<evidence type="ECO:0008006" key="3">
    <source>
        <dbReference type="Google" id="ProtNLM"/>
    </source>
</evidence>
<dbReference type="OrthoDB" id="108903at2"/>
<name>A0A4P6JJ24_KTERU</name>
<accession>A0A4P6JJ24</accession>
<reference evidence="1 2" key="1">
    <citation type="submission" date="2019-01" db="EMBL/GenBank/DDBJ databases">
        <title>Ktedonosporobacter rubrisoli SCAWS-G2.</title>
        <authorList>
            <person name="Huang Y."/>
            <person name="Yan B."/>
        </authorList>
    </citation>
    <scope>NUCLEOTIDE SEQUENCE [LARGE SCALE GENOMIC DNA]</scope>
    <source>
        <strain evidence="1 2">SCAWS-G2</strain>
    </source>
</reference>
<dbReference type="Gene3D" id="2.120.10.30">
    <property type="entry name" value="TolB, C-terminal domain"/>
    <property type="match status" value="1"/>
</dbReference>
<proteinExistence type="predicted"/>
<dbReference type="AlphaFoldDB" id="A0A4P6JJ24"/>
<dbReference type="Proteomes" id="UP000290365">
    <property type="component" value="Chromosome"/>
</dbReference>
<sequence>MITGRPSNAILLSSTSFCMEAYMNRTQQALDLLLHIQRSTTGNARSLTRDQRVFSGWKLAPDGHAVALFRSRAQHALRQHFFCDLISLSLDGGHSQVLARCVPLNNGQALNWSPDSRWLAYTSIERLAEEVTHERLFVVSADGSTRPQELRTLDEALGLSTGGTRVSEAPRWSKDGQRLYQLTQRGCQVFDTDWHRLIELSIDREVIGWVQPPLSATLWTPLPETLLLLTRNVQTKDTGLALLFLGHGESELLVEGPMMSFHPFFRVEENRADAVISLLVERQDSSTTIWHFDQGL</sequence>
<organism evidence="1 2">
    <name type="scientific">Ktedonosporobacter rubrisoli</name>
    <dbReference type="NCBI Taxonomy" id="2509675"/>
    <lineage>
        <taxon>Bacteria</taxon>
        <taxon>Bacillati</taxon>
        <taxon>Chloroflexota</taxon>
        <taxon>Ktedonobacteria</taxon>
        <taxon>Ktedonobacterales</taxon>
        <taxon>Ktedonosporobacteraceae</taxon>
        <taxon>Ktedonosporobacter</taxon>
    </lineage>
</organism>
<dbReference type="EMBL" id="CP035758">
    <property type="protein sequence ID" value="QBD75104.1"/>
    <property type="molecule type" value="Genomic_DNA"/>
</dbReference>
<dbReference type="KEGG" id="kbs:EPA93_03475"/>
<protein>
    <recommendedName>
        <fullName evidence="3">S9 family peptidase</fullName>
    </recommendedName>
</protein>
<evidence type="ECO:0000313" key="1">
    <source>
        <dbReference type="EMBL" id="QBD75104.1"/>
    </source>
</evidence>
<gene>
    <name evidence="1" type="ORF">EPA93_03475</name>
</gene>
<dbReference type="InterPro" id="IPR011042">
    <property type="entry name" value="6-blade_b-propeller_TolB-like"/>
</dbReference>
<keyword evidence="2" id="KW-1185">Reference proteome</keyword>
<evidence type="ECO:0000313" key="2">
    <source>
        <dbReference type="Proteomes" id="UP000290365"/>
    </source>
</evidence>